<dbReference type="InterPro" id="IPR036661">
    <property type="entry name" value="Luciferase-like_sf"/>
</dbReference>
<accession>A0ABV9XAY0</accession>
<dbReference type="InterPro" id="IPR011251">
    <property type="entry name" value="Luciferase-like_dom"/>
</dbReference>
<dbReference type="EMBL" id="JBHSJD010000002">
    <property type="protein sequence ID" value="MFC5021410.1"/>
    <property type="molecule type" value="Genomic_DNA"/>
</dbReference>
<dbReference type="RefSeq" id="WP_345693373.1">
    <property type="nucleotide sequence ID" value="NZ_BAABIT010000001.1"/>
</dbReference>
<dbReference type="Gene3D" id="3.20.20.30">
    <property type="entry name" value="Luciferase-like domain"/>
    <property type="match status" value="2"/>
</dbReference>
<dbReference type="SUPFAM" id="SSF51679">
    <property type="entry name" value="Bacterial luciferase-like"/>
    <property type="match status" value="1"/>
</dbReference>
<dbReference type="NCBIfam" id="TIGR03620">
    <property type="entry name" value="F420_MSMEG_4141"/>
    <property type="match status" value="1"/>
</dbReference>
<gene>
    <name evidence="2" type="ORF">ACFPM3_04480</name>
</gene>
<feature type="domain" description="Luciferase-like" evidence="1">
    <location>
        <begin position="17"/>
        <end position="260"/>
    </location>
</feature>
<evidence type="ECO:0000313" key="2">
    <source>
        <dbReference type="EMBL" id="MFC5021410.1"/>
    </source>
</evidence>
<dbReference type="InterPro" id="IPR019922">
    <property type="entry name" value="Lucif-like_OxRdatse_MSMEG_4141"/>
</dbReference>
<comment type="caution">
    <text evidence="2">The sequence shown here is derived from an EMBL/GenBank/DDBJ whole genome shotgun (WGS) entry which is preliminary data.</text>
</comment>
<evidence type="ECO:0000259" key="1">
    <source>
        <dbReference type="Pfam" id="PF00296"/>
    </source>
</evidence>
<proteinExistence type="predicted"/>
<organism evidence="2 3">
    <name type="scientific">Streptomyces coeruleoprunus</name>
    <dbReference type="NCBI Taxonomy" id="285563"/>
    <lineage>
        <taxon>Bacteria</taxon>
        <taxon>Bacillati</taxon>
        <taxon>Actinomycetota</taxon>
        <taxon>Actinomycetes</taxon>
        <taxon>Kitasatosporales</taxon>
        <taxon>Streptomycetaceae</taxon>
        <taxon>Streptomyces</taxon>
    </lineage>
</organism>
<sequence>MELGKFGIWSLAFTHGDPCEAADAAAEAEELGFGTLWLGGDPGGNPRGDLLRAAGVLDATRRVTVATACVSIWDRPADRLAGAYGALPAHQRERLVVGLGVSHAEVVGTYRRPYTAMAGYLDALDSAAVALPPSARLVGAHGPRMTRLAARRTLGVHPYLVDTEHVTRTRELLGPGPVLALEQTVVLHADAATARARARDTLAPYLPLANYRSAWLRSGFTEDDLTGGGSDRLVDALFLRGKPEDVAAGLAERHKAGADHIAVQVATDARGTFARSGWRELAAVLREVVSDGPGTRNPSHTA</sequence>
<reference evidence="3" key="1">
    <citation type="journal article" date="2019" name="Int. J. Syst. Evol. Microbiol.">
        <title>The Global Catalogue of Microorganisms (GCM) 10K type strain sequencing project: providing services to taxonomists for standard genome sequencing and annotation.</title>
        <authorList>
            <consortium name="The Broad Institute Genomics Platform"/>
            <consortium name="The Broad Institute Genome Sequencing Center for Infectious Disease"/>
            <person name="Wu L."/>
            <person name="Ma J."/>
        </authorList>
    </citation>
    <scope>NUCLEOTIDE SEQUENCE [LARGE SCALE GENOMIC DNA]</scope>
    <source>
        <strain evidence="3">CGMCC 4.1648</strain>
    </source>
</reference>
<dbReference type="Pfam" id="PF00296">
    <property type="entry name" value="Bac_luciferase"/>
    <property type="match status" value="1"/>
</dbReference>
<name>A0ABV9XAY0_9ACTN</name>
<dbReference type="Proteomes" id="UP001595829">
    <property type="component" value="Unassembled WGS sequence"/>
</dbReference>
<protein>
    <submittedName>
        <fullName evidence="2">TIGR03620 family F420-dependent LLM class oxidoreductase</fullName>
    </submittedName>
</protein>
<keyword evidence="3" id="KW-1185">Reference proteome</keyword>
<evidence type="ECO:0000313" key="3">
    <source>
        <dbReference type="Proteomes" id="UP001595829"/>
    </source>
</evidence>